<keyword evidence="1" id="KW-0862">Zinc</keyword>
<evidence type="ECO:0000259" key="3">
    <source>
        <dbReference type="PROSITE" id="PS50966"/>
    </source>
</evidence>
<keyword evidence="5" id="KW-1185">Reference proteome</keyword>
<dbReference type="EMBL" id="LRGB01001924">
    <property type="protein sequence ID" value="KZS09991.1"/>
    <property type="molecule type" value="Genomic_DNA"/>
</dbReference>
<name>A0A164SVS4_9CRUS</name>
<proteinExistence type="predicted"/>
<keyword evidence="1" id="KW-0479">Metal-binding</keyword>
<keyword evidence="1" id="KW-0863">Zinc-finger</keyword>
<organism evidence="4 5">
    <name type="scientific">Daphnia magna</name>
    <dbReference type="NCBI Taxonomy" id="35525"/>
    <lineage>
        <taxon>Eukaryota</taxon>
        <taxon>Metazoa</taxon>
        <taxon>Ecdysozoa</taxon>
        <taxon>Arthropoda</taxon>
        <taxon>Crustacea</taxon>
        <taxon>Branchiopoda</taxon>
        <taxon>Diplostraca</taxon>
        <taxon>Cladocera</taxon>
        <taxon>Anomopoda</taxon>
        <taxon>Daphniidae</taxon>
        <taxon>Daphnia</taxon>
    </lineage>
</organism>
<dbReference type="OrthoDB" id="6377543at2759"/>
<dbReference type="PANTHER" id="PTHR31569">
    <property type="entry name" value="SWIM-TYPE DOMAIN-CONTAINING PROTEIN"/>
    <property type="match status" value="1"/>
</dbReference>
<feature type="domain" description="SWIM-type" evidence="3">
    <location>
        <begin position="143"/>
        <end position="175"/>
    </location>
</feature>
<feature type="region of interest" description="Disordered" evidence="2">
    <location>
        <begin position="319"/>
        <end position="339"/>
    </location>
</feature>
<dbReference type="PROSITE" id="PS50966">
    <property type="entry name" value="ZF_SWIM"/>
    <property type="match status" value="1"/>
</dbReference>
<dbReference type="GO" id="GO:0008270">
    <property type="term" value="F:zinc ion binding"/>
    <property type="evidence" value="ECO:0007669"/>
    <property type="project" value="UniProtKB-KW"/>
</dbReference>
<comment type="caution">
    <text evidence="4">The sequence shown here is derived from an EMBL/GenBank/DDBJ whole genome shotgun (WGS) entry which is preliminary data.</text>
</comment>
<evidence type="ECO:0000313" key="4">
    <source>
        <dbReference type="EMBL" id="KZS09991.1"/>
    </source>
</evidence>
<sequence length="425" mass="49048">MKLEKSISTYFHENWFNISEKWSYLGRQHLPTFGNDTTSRLERFHHTIKDVLQKTRRLPEVIRTLVNIVLLRLSDREMKQNIRELRFSTKSKHPLLQNFANSISPYAWRKLEGELKIMKKQYDFIFNEELSCCSIISRNKQPYQLRHDLFCCSCHFFVCYVLPCRHIISFHIMDNIEIPVGDFLEHWQNQCLEIHATVAPVLTSPTGLYHAKQMRHPTTEKDQYNQAMVVLKNLADTISSLAAPAFNEKIQLFKDIHTLIKEDKPVQLMVIDASSAKDAITPSSTIDQDPVIDSSSAEDVITTSSEAVLSPTMESKDITHPWSNLHLPTAPKARGRPKNNAGYFSSFHKKPKRPRLQQDLIDAQSEEEILLREEAENIERGLLVTEEDHFRGEKLALEVLIEENTALDSSSTDIVVLPFEVMQIH</sequence>
<dbReference type="AlphaFoldDB" id="A0A164SVS4"/>
<dbReference type="InterPro" id="IPR052579">
    <property type="entry name" value="Zinc_finger_SWIM"/>
</dbReference>
<evidence type="ECO:0000313" key="5">
    <source>
        <dbReference type="Proteomes" id="UP000076858"/>
    </source>
</evidence>
<dbReference type="PANTHER" id="PTHR31569:SF4">
    <property type="entry name" value="SWIM-TYPE DOMAIN-CONTAINING PROTEIN"/>
    <property type="match status" value="1"/>
</dbReference>
<accession>A0A164SVS4</accession>
<protein>
    <recommendedName>
        <fullName evidence="3">SWIM-type domain-containing protein</fullName>
    </recommendedName>
</protein>
<reference evidence="4 5" key="1">
    <citation type="submission" date="2016-03" db="EMBL/GenBank/DDBJ databases">
        <title>EvidentialGene: Evidence-directed Construction of Genes on Genomes.</title>
        <authorList>
            <person name="Gilbert D.G."/>
            <person name="Choi J.-H."/>
            <person name="Mockaitis K."/>
            <person name="Colbourne J."/>
            <person name="Pfrender M."/>
        </authorList>
    </citation>
    <scope>NUCLEOTIDE SEQUENCE [LARGE SCALE GENOMIC DNA]</scope>
    <source>
        <strain evidence="4 5">Xinb3</strain>
        <tissue evidence="4">Complete organism</tissue>
    </source>
</reference>
<dbReference type="InterPro" id="IPR007527">
    <property type="entry name" value="Znf_SWIM"/>
</dbReference>
<dbReference type="Proteomes" id="UP000076858">
    <property type="component" value="Unassembled WGS sequence"/>
</dbReference>
<gene>
    <name evidence="4" type="ORF">APZ42_025647</name>
</gene>
<evidence type="ECO:0000256" key="1">
    <source>
        <dbReference type="PROSITE-ProRule" id="PRU00325"/>
    </source>
</evidence>
<evidence type="ECO:0000256" key="2">
    <source>
        <dbReference type="SAM" id="MobiDB-lite"/>
    </source>
</evidence>